<evidence type="ECO:0000256" key="1">
    <source>
        <dbReference type="SAM" id="Phobius"/>
    </source>
</evidence>
<feature type="transmembrane region" description="Helical" evidence="1">
    <location>
        <begin position="12"/>
        <end position="32"/>
    </location>
</feature>
<keyword evidence="1" id="KW-0472">Membrane</keyword>
<organism evidence="2 3">
    <name type="scientific">Flavobacterium faecale</name>
    <dbReference type="NCBI Taxonomy" id="1355330"/>
    <lineage>
        <taxon>Bacteria</taxon>
        <taxon>Pseudomonadati</taxon>
        <taxon>Bacteroidota</taxon>
        <taxon>Flavobacteriia</taxon>
        <taxon>Flavobacteriales</taxon>
        <taxon>Flavobacteriaceae</taxon>
        <taxon>Flavobacterium</taxon>
    </lineage>
</organism>
<dbReference type="Proteomes" id="UP000244527">
    <property type="component" value="Chromosome"/>
</dbReference>
<dbReference type="EMBL" id="CP020918">
    <property type="protein sequence ID" value="AWG22776.1"/>
    <property type="molecule type" value="Genomic_DNA"/>
</dbReference>
<evidence type="ECO:0000313" key="2">
    <source>
        <dbReference type="EMBL" id="AWG22776.1"/>
    </source>
</evidence>
<keyword evidence="3" id="KW-1185">Reference proteome</keyword>
<proteinExistence type="predicted"/>
<dbReference type="KEGG" id="ffa:FFWV33_15190"/>
<sequence>MNENSQLPKRTIWNNITILVSVGGLVLSVILAEVNRRANIELENKKLESDLFIKAIDIGNKGKSLKNLTFLLKLGILPKERQNAIQKLTDSIYSDKTIKEIPSDTIGFFNFQFYNNKRDVSLSEKYLRGAKIKIESIDSIPNPLKIIAYSDYQGKLEIAFPKYYSASFIKVIIQKKGFMSREFKMQLPDFGEMNDTYKEIIMIPKK</sequence>
<dbReference type="RefSeq" id="WP_108741694.1">
    <property type="nucleotide sequence ID" value="NZ_CP020918.1"/>
</dbReference>
<keyword evidence="1" id="KW-0812">Transmembrane</keyword>
<protein>
    <submittedName>
        <fullName evidence="2">Uncharacterized protein</fullName>
    </submittedName>
</protein>
<accession>A0A2S1LGX8</accession>
<gene>
    <name evidence="2" type="ORF">FFWV33_15190</name>
</gene>
<reference evidence="2 3" key="1">
    <citation type="submission" date="2017-04" db="EMBL/GenBank/DDBJ databases">
        <title>Compelte genome sequence of WV33.</title>
        <authorList>
            <person name="Lee P.C."/>
        </authorList>
    </citation>
    <scope>NUCLEOTIDE SEQUENCE [LARGE SCALE GENOMIC DNA]</scope>
    <source>
        <strain evidence="2 3">WV33</strain>
    </source>
</reference>
<evidence type="ECO:0000313" key="3">
    <source>
        <dbReference type="Proteomes" id="UP000244527"/>
    </source>
</evidence>
<dbReference type="AlphaFoldDB" id="A0A2S1LGX8"/>
<name>A0A2S1LGX8_9FLAO</name>
<keyword evidence="1" id="KW-1133">Transmembrane helix</keyword>